<dbReference type="GO" id="GO:0008233">
    <property type="term" value="F:peptidase activity"/>
    <property type="evidence" value="ECO:0007669"/>
    <property type="project" value="UniProtKB-KW"/>
</dbReference>
<organism evidence="2 3">
    <name type="scientific">Clostridium algifaecis</name>
    <dbReference type="NCBI Taxonomy" id="1472040"/>
    <lineage>
        <taxon>Bacteria</taxon>
        <taxon>Bacillati</taxon>
        <taxon>Bacillota</taxon>
        <taxon>Clostridia</taxon>
        <taxon>Eubacteriales</taxon>
        <taxon>Clostridiaceae</taxon>
        <taxon>Clostridium</taxon>
    </lineage>
</organism>
<sequence>MNFASKDLSIIWKAGIAVIAIFIFIKVLPLAVMAGVIIFIALKCINYFKGRKKVNKRKKYEQPYKESYHDFSGKKVIDVDYDEVSK</sequence>
<dbReference type="Proteomes" id="UP001519307">
    <property type="component" value="Unassembled WGS sequence"/>
</dbReference>
<keyword evidence="1" id="KW-0472">Membrane</keyword>
<protein>
    <submittedName>
        <fullName evidence="2">Membrane protein implicated in regulation of membrane protease activity</fullName>
    </submittedName>
</protein>
<feature type="transmembrane region" description="Helical" evidence="1">
    <location>
        <begin position="31"/>
        <end position="48"/>
    </location>
</feature>
<keyword evidence="1" id="KW-1133">Transmembrane helix</keyword>
<keyword evidence="2" id="KW-0645">Protease</keyword>
<name>A0ABS4KPA8_9CLOT</name>
<reference evidence="2 3" key="1">
    <citation type="submission" date="2021-03" db="EMBL/GenBank/DDBJ databases">
        <title>Genomic Encyclopedia of Type Strains, Phase IV (KMG-IV): sequencing the most valuable type-strain genomes for metagenomic binning, comparative biology and taxonomic classification.</title>
        <authorList>
            <person name="Goeker M."/>
        </authorList>
    </citation>
    <scope>NUCLEOTIDE SEQUENCE [LARGE SCALE GENOMIC DNA]</scope>
    <source>
        <strain evidence="2 3">DSM 28783</strain>
    </source>
</reference>
<proteinExistence type="predicted"/>
<evidence type="ECO:0000313" key="3">
    <source>
        <dbReference type="Proteomes" id="UP001519307"/>
    </source>
</evidence>
<evidence type="ECO:0000256" key="1">
    <source>
        <dbReference type="SAM" id="Phobius"/>
    </source>
</evidence>
<gene>
    <name evidence="2" type="ORF">J2Z42_000543</name>
</gene>
<dbReference type="EMBL" id="JAGGLM010000002">
    <property type="protein sequence ID" value="MBP2031878.1"/>
    <property type="molecule type" value="Genomic_DNA"/>
</dbReference>
<accession>A0ABS4KPA8</accession>
<dbReference type="GO" id="GO:0006508">
    <property type="term" value="P:proteolysis"/>
    <property type="evidence" value="ECO:0007669"/>
    <property type="project" value="UniProtKB-KW"/>
</dbReference>
<dbReference type="RefSeq" id="WP_209700833.1">
    <property type="nucleotide sequence ID" value="NZ_JAGGLM010000002.1"/>
</dbReference>
<evidence type="ECO:0000313" key="2">
    <source>
        <dbReference type="EMBL" id="MBP2031878.1"/>
    </source>
</evidence>
<keyword evidence="3" id="KW-1185">Reference proteome</keyword>
<comment type="caution">
    <text evidence="2">The sequence shown here is derived from an EMBL/GenBank/DDBJ whole genome shotgun (WGS) entry which is preliminary data.</text>
</comment>
<keyword evidence="1" id="KW-0812">Transmembrane</keyword>
<keyword evidence="2" id="KW-0378">Hydrolase</keyword>